<feature type="domain" description="Transposase MuDR plant" evidence="2">
    <location>
        <begin position="174"/>
        <end position="232"/>
    </location>
</feature>
<dbReference type="AlphaFoldDB" id="K3Y1F8"/>
<evidence type="ECO:0000313" key="4">
    <source>
        <dbReference type="Proteomes" id="UP000004995"/>
    </source>
</evidence>
<proteinExistence type="predicted"/>
<dbReference type="OMA" id="CKSAVTH"/>
<dbReference type="eggNOG" id="ENOG502R72D">
    <property type="taxonomic scope" value="Eukaryota"/>
</dbReference>
<protein>
    <recommendedName>
        <fullName evidence="2">Transposase MuDR plant domain-containing protein</fullName>
    </recommendedName>
</protein>
<dbReference type="EnsemblPlants" id="KQL10030">
    <property type="protein sequence ID" value="KQL10030"/>
    <property type="gene ID" value="SETIT_008023mg"/>
</dbReference>
<dbReference type="Gramene" id="KQL10030">
    <property type="protein sequence ID" value="KQL10030"/>
    <property type="gene ID" value="SETIT_008023mg"/>
</dbReference>
<dbReference type="InterPro" id="IPR004332">
    <property type="entry name" value="Transposase_MuDR"/>
</dbReference>
<evidence type="ECO:0000313" key="3">
    <source>
        <dbReference type="EnsemblPlants" id="KQL10030"/>
    </source>
</evidence>
<dbReference type="Proteomes" id="UP000004995">
    <property type="component" value="Unassembled WGS sequence"/>
</dbReference>
<evidence type="ECO:0000256" key="1">
    <source>
        <dbReference type="SAM" id="MobiDB-lite"/>
    </source>
</evidence>
<feature type="compositionally biased region" description="Basic and acidic residues" evidence="1">
    <location>
        <begin position="99"/>
        <end position="111"/>
    </location>
</feature>
<reference evidence="3" key="2">
    <citation type="submission" date="2018-08" db="UniProtKB">
        <authorList>
            <consortium name="EnsemblPlants"/>
        </authorList>
    </citation>
    <scope>IDENTIFICATION</scope>
    <source>
        <strain evidence="3">Yugu1</strain>
    </source>
</reference>
<reference evidence="4" key="1">
    <citation type="journal article" date="2012" name="Nat. Biotechnol.">
        <title>Reference genome sequence of the model plant Setaria.</title>
        <authorList>
            <person name="Bennetzen J.L."/>
            <person name="Schmutz J."/>
            <person name="Wang H."/>
            <person name="Percifield R."/>
            <person name="Hawkins J."/>
            <person name="Pontaroli A.C."/>
            <person name="Estep M."/>
            <person name="Feng L."/>
            <person name="Vaughn J.N."/>
            <person name="Grimwood J."/>
            <person name="Jenkins J."/>
            <person name="Barry K."/>
            <person name="Lindquist E."/>
            <person name="Hellsten U."/>
            <person name="Deshpande S."/>
            <person name="Wang X."/>
            <person name="Wu X."/>
            <person name="Mitros T."/>
            <person name="Triplett J."/>
            <person name="Yang X."/>
            <person name="Ye C.Y."/>
            <person name="Mauro-Herrera M."/>
            <person name="Wang L."/>
            <person name="Li P."/>
            <person name="Sharma M."/>
            <person name="Sharma R."/>
            <person name="Ronald P.C."/>
            <person name="Panaud O."/>
            <person name="Kellogg E.A."/>
            <person name="Brutnell T.P."/>
            <person name="Doust A.N."/>
            <person name="Tuskan G.A."/>
            <person name="Rokhsar D."/>
            <person name="Devos K.M."/>
        </authorList>
    </citation>
    <scope>NUCLEOTIDE SEQUENCE [LARGE SCALE GENOMIC DNA]</scope>
    <source>
        <strain evidence="4">cv. Yugu1</strain>
    </source>
</reference>
<feature type="compositionally biased region" description="Basic residues" evidence="1">
    <location>
        <begin position="89"/>
        <end position="98"/>
    </location>
</feature>
<dbReference type="Pfam" id="PF03108">
    <property type="entry name" value="DBD_Tnp_Mut"/>
    <property type="match status" value="1"/>
</dbReference>
<dbReference type="EMBL" id="AGNK02002305">
    <property type="status" value="NOT_ANNOTATED_CDS"/>
    <property type="molecule type" value="Genomic_DNA"/>
</dbReference>
<accession>K3Y1F8</accession>
<sequence length="239" mass="27022">MYISFWRSVEDACIEIKSDENLLQWFDLNQESRVVHIDTQINVFEGPLQFSPTKRRCHPAVRNKVVQSPTPPPLLDLPTASNTNEKPTKKGKKRKRKGAHDDGKLVGVHEEGNYSGTESLAALSDSSYDTDLAASSDSDCSDPEYERDVEIFDEDDEDDSSVFSYDVDDPCFDIGVVFPDVKQCKSALTQHAILNGYAFRTVKKDKKRFQVKCLRAEEGCKWTFFASTSSKKYLGCKVR</sequence>
<keyword evidence="4" id="KW-1185">Reference proteome</keyword>
<dbReference type="HOGENOM" id="CLU_1162812_0_0_1"/>
<dbReference type="InParanoid" id="K3Y1F8"/>
<dbReference type="FunCoup" id="K3Y1F8">
    <property type="interactions" value="304"/>
</dbReference>
<organism evidence="3 4">
    <name type="scientific">Setaria italica</name>
    <name type="common">Foxtail millet</name>
    <name type="synonym">Panicum italicum</name>
    <dbReference type="NCBI Taxonomy" id="4555"/>
    <lineage>
        <taxon>Eukaryota</taxon>
        <taxon>Viridiplantae</taxon>
        <taxon>Streptophyta</taxon>
        <taxon>Embryophyta</taxon>
        <taxon>Tracheophyta</taxon>
        <taxon>Spermatophyta</taxon>
        <taxon>Magnoliopsida</taxon>
        <taxon>Liliopsida</taxon>
        <taxon>Poales</taxon>
        <taxon>Poaceae</taxon>
        <taxon>PACMAD clade</taxon>
        <taxon>Panicoideae</taxon>
        <taxon>Panicodae</taxon>
        <taxon>Paniceae</taxon>
        <taxon>Cenchrinae</taxon>
        <taxon>Setaria</taxon>
    </lineage>
</organism>
<feature type="region of interest" description="Disordered" evidence="1">
    <location>
        <begin position="61"/>
        <end position="111"/>
    </location>
</feature>
<name>K3Y1F8_SETIT</name>
<evidence type="ECO:0000259" key="2">
    <source>
        <dbReference type="Pfam" id="PF03108"/>
    </source>
</evidence>